<dbReference type="Pfam" id="PF01177">
    <property type="entry name" value="Asp_Glu_race"/>
    <property type="match status" value="1"/>
</dbReference>
<keyword evidence="9" id="KW-1185">Reference proteome</keyword>
<comment type="catalytic activity">
    <reaction evidence="1 7">
        <text>L-glutamate = D-glutamate</text>
        <dbReference type="Rhea" id="RHEA:12813"/>
        <dbReference type="ChEBI" id="CHEBI:29985"/>
        <dbReference type="ChEBI" id="CHEBI:29986"/>
        <dbReference type="EC" id="5.1.1.3"/>
    </reaction>
</comment>
<comment type="similarity">
    <text evidence="7">Belongs to the aspartate/glutamate racemases family.</text>
</comment>
<evidence type="ECO:0000256" key="5">
    <source>
        <dbReference type="ARBA" id="ARBA00023235"/>
    </source>
</evidence>
<sequence length="286" mass="31815">MHNLNVPGCQPVRLVAERPTSFIFNTTMIGIFDSGIGGMTVARAVENLLPGLPIRYFGDLARTPYGSKSDTAILDYSIENTEFLLSQGATVIVIACNSAASVATERLRADFAVPIIEVISPAVQEAVARTRSGRLGIIGTSATIRNNQYERQIHALQPDYTVYSQPCPLLVPLVEEGWLDKRETKMILRRYLKPLRDKQIDTMVLGCTHYPLLKHLIQPRVGKRVQLIDSSEAVALHLKKYLQDHPGLVTVKENQPEHRYFVSDLTANAQQAANSIFQRNIELIPA</sequence>
<dbReference type="Proteomes" id="UP000184603">
    <property type="component" value="Unassembled WGS sequence"/>
</dbReference>
<dbReference type="RefSeq" id="WP_234981108.1">
    <property type="nucleotide sequence ID" value="NZ_FRFE01000003.1"/>
</dbReference>
<dbReference type="AlphaFoldDB" id="A0A1M7XZE0"/>
<dbReference type="GO" id="GO:0008360">
    <property type="term" value="P:regulation of cell shape"/>
    <property type="evidence" value="ECO:0007669"/>
    <property type="project" value="UniProtKB-KW"/>
</dbReference>
<dbReference type="HAMAP" id="MF_00258">
    <property type="entry name" value="Glu_racemase"/>
    <property type="match status" value="1"/>
</dbReference>
<dbReference type="PANTHER" id="PTHR21198:SF2">
    <property type="entry name" value="GLUTAMATE RACEMASE"/>
    <property type="match status" value="1"/>
</dbReference>
<keyword evidence="5 7" id="KW-0413">Isomerase</keyword>
<keyword evidence="3 7" id="KW-0133">Cell shape</keyword>
<feature type="binding site" evidence="7">
    <location>
        <begin position="65"/>
        <end position="66"/>
    </location>
    <ligand>
        <name>substrate</name>
    </ligand>
</feature>
<dbReference type="NCBIfam" id="TIGR00067">
    <property type="entry name" value="glut_race"/>
    <property type="match status" value="1"/>
</dbReference>
<comment type="pathway">
    <text evidence="7">Cell wall biogenesis; peptidoglycan biosynthesis.</text>
</comment>
<feature type="binding site" evidence="7">
    <location>
        <begin position="208"/>
        <end position="209"/>
    </location>
    <ligand>
        <name>substrate</name>
    </ligand>
</feature>
<dbReference type="InterPro" id="IPR015942">
    <property type="entry name" value="Asp/Glu/hydantoin_racemase"/>
</dbReference>
<dbReference type="PANTHER" id="PTHR21198">
    <property type="entry name" value="GLUTAMATE RACEMASE"/>
    <property type="match status" value="1"/>
</dbReference>
<dbReference type="UniPathway" id="UPA00219"/>
<dbReference type="InterPro" id="IPR001920">
    <property type="entry name" value="Asp/Glu_race"/>
</dbReference>
<feature type="binding site" evidence="7">
    <location>
        <begin position="33"/>
        <end position="34"/>
    </location>
    <ligand>
        <name>substrate</name>
    </ligand>
</feature>
<evidence type="ECO:0000256" key="2">
    <source>
        <dbReference type="ARBA" id="ARBA00013090"/>
    </source>
</evidence>
<name>A0A1M7XZE0_9BACT</name>
<dbReference type="InterPro" id="IPR033134">
    <property type="entry name" value="Asp/Glu_racemase_AS_2"/>
</dbReference>
<keyword evidence="6 7" id="KW-0961">Cell wall biogenesis/degradation</keyword>
<gene>
    <name evidence="7" type="primary">murI</name>
    <name evidence="8" type="ORF">SAMN02745220_00800</name>
</gene>
<dbReference type="FunFam" id="3.40.50.1860:FF:000001">
    <property type="entry name" value="Glutamate racemase"/>
    <property type="match status" value="1"/>
</dbReference>
<evidence type="ECO:0000256" key="7">
    <source>
        <dbReference type="HAMAP-Rule" id="MF_00258"/>
    </source>
</evidence>
<comment type="function">
    <text evidence="7">Provides the (R)-glutamate required for cell wall biosynthesis.</text>
</comment>
<organism evidence="8 9">
    <name type="scientific">Desulfopila aestuarii DSM 18488</name>
    <dbReference type="NCBI Taxonomy" id="1121416"/>
    <lineage>
        <taxon>Bacteria</taxon>
        <taxon>Pseudomonadati</taxon>
        <taxon>Thermodesulfobacteriota</taxon>
        <taxon>Desulfobulbia</taxon>
        <taxon>Desulfobulbales</taxon>
        <taxon>Desulfocapsaceae</taxon>
        <taxon>Desulfopila</taxon>
    </lineage>
</organism>
<reference evidence="8 9" key="1">
    <citation type="submission" date="2016-12" db="EMBL/GenBank/DDBJ databases">
        <authorList>
            <person name="Song W.-J."/>
            <person name="Kurnit D.M."/>
        </authorList>
    </citation>
    <scope>NUCLEOTIDE SEQUENCE [LARGE SCALE GENOMIC DNA]</scope>
    <source>
        <strain evidence="8 9">DSM 18488</strain>
    </source>
</reference>
<accession>A0A1M7XZE0</accession>
<dbReference type="EC" id="5.1.1.3" evidence="2 7"/>
<proteinExistence type="inferred from homology"/>
<dbReference type="Gene3D" id="3.40.50.1860">
    <property type="match status" value="2"/>
</dbReference>
<protein>
    <recommendedName>
        <fullName evidence="2 7">Glutamate racemase</fullName>
        <ecNumber evidence="2 7">5.1.1.3</ecNumber>
    </recommendedName>
</protein>
<dbReference type="GO" id="GO:0008881">
    <property type="term" value="F:glutamate racemase activity"/>
    <property type="evidence" value="ECO:0007669"/>
    <property type="project" value="UniProtKB-UniRule"/>
</dbReference>
<dbReference type="GO" id="GO:0071555">
    <property type="term" value="P:cell wall organization"/>
    <property type="evidence" value="ECO:0007669"/>
    <property type="project" value="UniProtKB-KW"/>
</dbReference>
<dbReference type="STRING" id="1121416.SAMN02745220_00800"/>
<evidence type="ECO:0000256" key="4">
    <source>
        <dbReference type="ARBA" id="ARBA00022984"/>
    </source>
</evidence>
<dbReference type="InterPro" id="IPR004391">
    <property type="entry name" value="Glu_race"/>
</dbReference>
<evidence type="ECO:0000256" key="6">
    <source>
        <dbReference type="ARBA" id="ARBA00023316"/>
    </source>
</evidence>
<dbReference type="GO" id="GO:0009252">
    <property type="term" value="P:peptidoglycan biosynthetic process"/>
    <property type="evidence" value="ECO:0007669"/>
    <property type="project" value="UniProtKB-UniRule"/>
</dbReference>
<evidence type="ECO:0000313" key="9">
    <source>
        <dbReference type="Proteomes" id="UP000184603"/>
    </source>
</evidence>
<dbReference type="SUPFAM" id="SSF53681">
    <property type="entry name" value="Aspartate/glutamate racemase"/>
    <property type="match status" value="2"/>
</dbReference>
<feature type="active site" description="Proton donor/acceptor" evidence="7">
    <location>
        <position position="207"/>
    </location>
</feature>
<feature type="active site" description="Proton donor/acceptor" evidence="7">
    <location>
        <position position="96"/>
    </location>
</feature>
<feature type="binding site" evidence="7">
    <location>
        <begin position="97"/>
        <end position="98"/>
    </location>
    <ligand>
        <name>substrate</name>
    </ligand>
</feature>
<dbReference type="EMBL" id="FRFE01000003">
    <property type="protein sequence ID" value="SHO44572.1"/>
    <property type="molecule type" value="Genomic_DNA"/>
</dbReference>
<evidence type="ECO:0000313" key="8">
    <source>
        <dbReference type="EMBL" id="SHO44572.1"/>
    </source>
</evidence>
<evidence type="ECO:0000256" key="1">
    <source>
        <dbReference type="ARBA" id="ARBA00001602"/>
    </source>
</evidence>
<keyword evidence="4 7" id="KW-0573">Peptidoglycan synthesis</keyword>
<evidence type="ECO:0000256" key="3">
    <source>
        <dbReference type="ARBA" id="ARBA00022960"/>
    </source>
</evidence>
<dbReference type="PROSITE" id="PS00924">
    <property type="entry name" value="ASP_GLU_RACEMASE_2"/>
    <property type="match status" value="1"/>
</dbReference>